<protein>
    <submittedName>
        <fullName evidence="1">Uncharacterized protein</fullName>
    </submittedName>
</protein>
<dbReference type="EMBL" id="NCXM01000003">
    <property type="protein sequence ID" value="OSC31652.1"/>
    <property type="molecule type" value="Genomic_DNA"/>
</dbReference>
<sequence>MSADELDALLRDRLDLSRAEFISALKTLPPRDQAHATLNADEAKLLDRVGFVAVPGAYAESVAALVADTARLIDTSYSDAEVAVGLGVSESVVRQRRRERTLWAIEVDGLWRYPTAQFILVDVEGGSALTLVPHLDRVLAVLPPDLQPTAVAGFLMTPMDALLISGRGTTVLDWLTNGGAVEPVFELIEISWWAAS</sequence>
<dbReference type="RefSeq" id="WP_085288717.1">
    <property type="nucleotide sequence ID" value="NZ_NCXM01000003.1"/>
</dbReference>
<dbReference type="Proteomes" id="UP000242320">
    <property type="component" value="Unassembled WGS sequence"/>
</dbReference>
<dbReference type="AlphaFoldDB" id="A0A1X2LCE1"/>
<reference evidence="1 2" key="1">
    <citation type="submission" date="2017-04" db="EMBL/GenBank/DDBJ databases">
        <title>The new phylogeny of genus Mycobacterium.</title>
        <authorList>
            <person name="Tortoli E."/>
            <person name="Trovato A."/>
            <person name="Cirillo D.M."/>
        </authorList>
    </citation>
    <scope>NUCLEOTIDE SEQUENCE [LARGE SCALE GENOMIC DNA]</scope>
    <source>
        <strain evidence="1 2">DSM 45247</strain>
    </source>
</reference>
<gene>
    <name evidence="1" type="ORF">B8W69_04270</name>
</gene>
<organism evidence="1 2">
    <name type="scientific">Mycolicibacterium vulneris</name>
    <dbReference type="NCBI Taxonomy" id="547163"/>
    <lineage>
        <taxon>Bacteria</taxon>
        <taxon>Bacillati</taxon>
        <taxon>Actinomycetota</taxon>
        <taxon>Actinomycetes</taxon>
        <taxon>Mycobacteriales</taxon>
        <taxon>Mycobacteriaceae</taxon>
        <taxon>Mycolicibacterium</taxon>
    </lineage>
</organism>
<dbReference type="OrthoDB" id="3259391at2"/>
<comment type="caution">
    <text evidence="1">The sequence shown here is derived from an EMBL/GenBank/DDBJ whole genome shotgun (WGS) entry which is preliminary data.</text>
</comment>
<keyword evidence="2" id="KW-1185">Reference proteome</keyword>
<accession>A0A1X2LCE1</accession>
<name>A0A1X2LCE1_9MYCO</name>
<evidence type="ECO:0000313" key="2">
    <source>
        <dbReference type="Proteomes" id="UP000242320"/>
    </source>
</evidence>
<evidence type="ECO:0000313" key="1">
    <source>
        <dbReference type="EMBL" id="OSC31652.1"/>
    </source>
</evidence>
<proteinExistence type="predicted"/>